<dbReference type="InterPro" id="IPR000172">
    <property type="entry name" value="GMC_OxRdtase_N"/>
</dbReference>
<dbReference type="InterPro" id="IPR036188">
    <property type="entry name" value="FAD/NAD-bd_sf"/>
</dbReference>
<dbReference type="InterPro" id="IPR012132">
    <property type="entry name" value="GMC_OxRdtase"/>
</dbReference>
<evidence type="ECO:0000313" key="7">
    <source>
        <dbReference type="EMBL" id="KAL3265761.1"/>
    </source>
</evidence>
<feature type="binding site" evidence="3">
    <location>
        <position position="241"/>
    </location>
    <ligand>
        <name>FAD</name>
        <dbReference type="ChEBI" id="CHEBI:57692"/>
    </ligand>
</feature>
<dbReference type="Pfam" id="PF00732">
    <property type="entry name" value="GMC_oxred_N"/>
    <property type="match status" value="1"/>
</dbReference>
<feature type="domain" description="Glucose-methanol-choline oxidoreductase N-terminal" evidence="6">
    <location>
        <begin position="278"/>
        <end position="292"/>
    </location>
</feature>
<dbReference type="PANTHER" id="PTHR11552">
    <property type="entry name" value="GLUCOSE-METHANOL-CHOLINE GMC OXIDOREDUCTASE"/>
    <property type="match status" value="1"/>
</dbReference>
<dbReference type="PANTHER" id="PTHR11552:SF158">
    <property type="entry name" value="GH23626P-RELATED"/>
    <property type="match status" value="1"/>
</dbReference>
<feature type="domain" description="Glucose-methanol-choline oxidoreductase N-terminal" evidence="5">
    <location>
        <begin position="103"/>
        <end position="126"/>
    </location>
</feature>
<dbReference type="PROSITE" id="PS00624">
    <property type="entry name" value="GMC_OXRED_2"/>
    <property type="match status" value="1"/>
</dbReference>
<evidence type="ECO:0000259" key="5">
    <source>
        <dbReference type="PROSITE" id="PS00623"/>
    </source>
</evidence>
<feature type="binding site" evidence="3">
    <location>
        <begin position="113"/>
        <end position="116"/>
    </location>
    <ligand>
        <name>FAD</name>
        <dbReference type="ChEBI" id="CHEBI:57692"/>
    </ligand>
</feature>
<organism evidence="7 8">
    <name type="scientific">Cryptolaemus montrouzieri</name>
    <dbReference type="NCBI Taxonomy" id="559131"/>
    <lineage>
        <taxon>Eukaryota</taxon>
        <taxon>Metazoa</taxon>
        <taxon>Ecdysozoa</taxon>
        <taxon>Arthropoda</taxon>
        <taxon>Hexapoda</taxon>
        <taxon>Insecta</taxon>
        <taxon>Pterygota</taxon>
        <taxon>Neoptera</taxon>
        <taxon>Endopterygota</taxon>
        <taxon>Coleoptera</taxon>
        <taxon>Polyphaga</taxon>
        <taxon>Cucujiformia</taxon>
        <taxon>Coccinelloidea</taxon>
        <taxon>Coccinellidae</taxon>
        <taxon>Scymninae</taxon>
        <taxon>Scymnini</taxon>
        <taxon>Cryptolaemus</taxon>
    </lineage>
</organism>
<dbReference type="PIRSF" id="PIRSF000137">
    <property type="entry name" value="Alcohol_oxidase"/>
    <property type="match status" value="1"/>
</dbReference>
<dbReference type="Pfam" id="PF05199">
    <property type="entry name" value="GMC_oxred_C"/>
    <property type="match status" value="1"/>
</dbReference>
<protein>
    <recommendedName>
        <fullName evidence="5 6">Glucose-methanol-choline oxidoreductase N-terminal domain-containing protein</fullName>
    </recommendedName>
</protein>
<dbReference type="Gene3D" id="3.50.50.60">
    <property type="entry name" value="FAD/NAD(P)-binding domain"/>
    <property type="match status" value="1"/>
</dbReference>
<evidence type="ECO:0000256" key="3">
    <source>
        <dbReference type="PIRSR" id="PIRSR000137-2"/>
    </source>
</evidence>
<dbReference type="PROSITE" id="PS00623">
    <property type="entry name" value="GMC_OXRED_1"/>
    <property type="match status" value="1"/>
</dbReference>
<evidence type="ECO:0000313" key="8">
    <source>
        <dbReference type="Proteomes" id="UP001516400"/>
    </source>
</evidence>
<keyword evidence="8" id="KW-1185">Reference proteome</keyword>
<reference evidence="7 8" key="1">
    <citation type="journal article" date="2021" name="BMC Biol.">
        <title>Horizontally acquired antibacterial genes associated with adaptive radiation of ladybird beetles.</title>
        <authorList>
            <person name="Li H.S."/>
            <person name="Tang X.F."/>
            <person name="Huang Y.H."/>
            <person name="Xu Z.Y."/>
            <person name="Chen M.L."/>
            <person name="Du X.Y."/>
            <person name="Qiu B.Y."/>
            <person name="Chen P.T."/>
            <person name="Zhang W."/>
            <person name="Slipinski A."/>
            <person name="Escalona H.E."/>
            <person name="Waterhouse R.M."/>
            <person name="Zwick A."/>
            <person name="Pang H."/>
        </authorList>
    </citation>
    <scope>NUCLEOTIDE SEQUENCE [LARGE SCALE GENOMIC DNA]</scope>
    <source>
        <strain evidence="7">SYSU2018</strain>
    </source>
</reference>
<gene>
    <name evidence="7" type="ORF">HHI36_009962</name>
</gene>
<comment type="caution">
    <text evidence="7">The sequence shown here is derived from an EMBL/GenBank/DDBJ whole genome shotgun (WGS) entry which is preliminary data.</text>
</comment>
<dbReference type="Proteomes" id="UP001516400">
    <property type="component" value="Unassembled WGS sequence"/>
</dbReference>
<feature type="active site" description="Proton acceptor" evidence="2">
    <location>
        <position position="551"/>
    </location>
</feature>
<comment type="cofactor">
    <cofactor evidence="3">
        <name>FAD</name>
        <dbReference type="ChEBI" id="CHEBI:57692"/>
    </cofactor>
</comment>
<feature type="active site" description="Proton donor" evidence="2">
    <location>
        <position position="507"/>
    </location>
</feature>
<dbReference type="SUPFAM" id="SSF51905">
    <property type="entry name" value="FAD/NAD(P)-binding domain"/>
    <property type="match status" value="1"/>
</dbReference>
<name>A0ABD2MHB2_9CUCU</name>
<accession>A0ABD2MHB2</accession>
<dbReference type="EMBL" id="JABFTP020000001">
    <property type="protein sequence ID" value="KAL3265761.1"/>
    <property type="molecule type" value="Genomic_DNA"/>
</dbReference>
<evidence type="ECO:0000259" key="6">
    <source>
        <dbReference type="PROSITE" id="PS00624"/>
    </source>
</evidence>
<dbReference type="AlphaFoldDB" id="A0ABD2MHB2"/>
<dbReference type="Gene3D" id="3.30.560.10">
    <property type="entry name" value="Glucose Oxidase, domain 3"/>
    <property type="match status" value="1"/>
</dbReference>
<keyword evidence="4" id="KW-0285">Flavoprotein</keyword>
<keyword evidence="3 4" id="KW-0274">FAD</keyword>
<evidence type="ECO:0000256" key="4">
    <source>
        <dbReference type="RuleBase" id="RU003968"/>
    </source>
</evidence>
<evidence type="ECO:0000256" key="1">
    <source>
        <dbReference type="ARBA" id="ARBA00010790"/>
    </source>
</evidence>
<dbReference type="SUPFAM" id="SSF54373">
    <property type="entry name" value="FAD-linked reductases, C-terminal domain"/>
    <property type="match status" value="1"/>
</dbReference>
<evidence type="ECO:0000256" key="2">
    <source>
        <dbReference type="PIRSR" id="PIRSR000137-1"/>
    </source>
</evidence>
<sequence>MRKDNSDFFWNMDEKQDIQDFGDFDFIIVGGGSSGSVLANRLSEIKEWRVLLLEAGEPEDDFSEIPGMHLFLASSNRNWGYKTTKQKYGCKGMVNQECLYVRGKSLGGSGAINGLVYIRGHKEDYDSWEKLGNPGWSYENVLPYFKKSENSEIENTDDTYHGFGGPINNIHAKPTSAFHEIFVDALSERGLKEVDYNGAEQIGVGKFQTSVKFGKRSSGGNSYIQPVKNRRNLSIHVKSFVTKILLDDISRQAYGVEFVQKGKLFRAVANKEVLLAGGSINTPQLLLLSGIGPKKELEKHNIESFQELPVGQFMRDHVGFINIHFRTNYTESTTDLRNMIKDYLEGHGLLTTSYGSKSVAFLTLNSSELQKPNVEIVMVPPTGNPGILKQSRNFKKEVVEAVSSINLKNDIFMAAIILNPKSRGTLSLKSNSSKDFPLIDVGLFSIPQDMEDMYQAVRFAVDLSKTKAFQKFNATPYLDLKPCNYLGFNTKRFWYCAIQHLSFNSYHISSTVKMGPLQDPLAVVNNELKVYGVKKLRVVDCSIMPDTITGHTNAVAFMIGEKASDMIKKEYGFL</sequence>
<proteinExistence type="inferred from homology"/>
<comment type="similarity">
    <text evidence="1 4">Belongs to the GMC oxidoreductase family.</text>
</comment>
<dbReference type="InterPro" id="IPR007867">
    <property type="entry name" value="GMC_OxRtase_C"/>
</dbReference>